<sequence>MTKLEKWFNDNNKPSSKKIERTISVLEDLIEEYPSTDEINLNVVNEIVASIKQLIYYIKEDQYEKRKRKEKF</sequence>
<keyword evidence="2" id="KW-1185">Reference proteome</keyword>
<name>A0ABU6NC75_9BACI</name>
<dbReference type="RefSeq" id="WP_327967214.1">
    <property type="nucleotide sequence ID" value="NZ_JARMQG010000084.1"/>
</dbReference>
<proteinExistence type="predicted"/>
<gene>
    <name evidence="1" type="ORF">P4447_07565</name>
</gene>
<evidence type="ECO:0000313" key="1">
    <source>
        <dbReference type="EMBL" id="MED3562310.1"/>
    </source>
</evidence>
<accession>A0ABU6NC75</accession>
<protein>
    <submittedName>
        <fullName evidence="1">Uncharacterized protein</fullName>
    </submittedName>
</protein>
<dbReference type="Proteomes" id="UP001330749">
    <property type="component" value="Unassembled WGS sequence"/>
</dbReference>
<evidence type="ECO:0000313" key="2">
    <source>
        <dbReference type="Proteomes" id="UP001330749"/>
    </source>
</evidence>
<reference evidence="1 2" key="1">
    <citation type="submission" date="2023-03" db="EMBL/GenBank/DDBJ databases">
        <title>Bacillus Genome Sequencing.</title>
        <authorList>
            <person name="Dunlap C."/>
        </authorList>
    </citation>
    <scope>NUCLEOTIDE SEQUENCE [LARGE SCALE GENOMIC DNA]</scope>
    <source>
        <strain evidence="1 2">B-14544</strain>
    </source>
</reference>
<comment type="caution">
    <text evidence="1">The sequence shown here is derived from an EMBL/GenBank/DDBJ whole genome shotgun (WGS) entry which is preliminary data.</text>
</comment>
<dbReference type="EMBL" id="JARMQG010000084">
    <property type="protein sequence ID" value="MED3562310.1"/>
    <property type="molecule type" value="Genomic_DNA"/>
</dbReference>
<organism evidence="1 2">
    <name type="scientific">Bacillus xiapuensis</name>
    <dbReference type="NCBI Taxonomy" id="2014075"/>
    <lineage>
        <taxon>Bacteria</taxon>
        <taxon>Bacillati</taxon>
        <taxon>Bacillota</taxon>
        <taxon>Bacilli</taxon>
        <taxon>Bacillales</taxon>
        <taxon>Bacillaceae</taxon>
        <taxon>Bacillus</taxon>
    </lineage>
</organism>